<dbReference type="AlphaFoldDB" id="A0A7J6EFA7"/>
<sequence length="59" mass="6799">MERVELPRRIRIAILNESTMTNFIKDVESFKKGITKCFEALDIDDDSMLSQEELCNGFG</sequence>
<dbReference type="GO" id="GO:0005509">
    <property type="term" value="F:calcium ion binding"/>
    <property type="evidence" value="ECO:0007669"/>
    <property type="project" value="InterPro"/>
</dbReference>
<gene>
    <name evidence="2" type="ORF">F8388_001123</name>
</gene>
<evidence type="ECO:0000313" key="3">
    <source>
        <dbReference type="Proteomes" id="UP000525078"/>
    </source>
</evidence>
<evidence type="ECO:0000259" key="1">
    <source>
        <dbReference type="PROSITE" id="PS50222"/>
    </source>
</evidence>
<dbReference type="InterPro" id="IPR002048">
    <property type="entry name" value="EF_hand_dom"/>
</dbReference>
<feature type="domain" description="EF-hand" evidence="1">
    <location>
        <begin position="29"/>
        <end position="59"/>
    </location>
</feature>
<proteinExistence type="predicted"/>
<evidence type="ECO:0000313" key="2">
    <source>
        <dbReference type="EMBL" id="KAF4357041.1"/>
    </source>
</evidence>
<protein>
    <recommendedName>
        <fullName evidence="1">EF-hand domain-containing protein</fullName>
    </recommendedName>
</protein>
<dbReference type="PROSITE" id="PS50222">
    <property type="entry name" value="EF_HAND_2"/>
    <property type="match status" value="1"/>
</dbReference>
<name>A0A7J6EFA7_CANSA</name>
<organism evidence="2 3">
    <name type="scientific">Cannabis sativa</name>
    <name type="common">Hemp</name>
    <name type="synonym">Marijuana</name>
    <dbReference type="NCBI Taxonomy" id="3483"/>
    <lineage>
        <taxon>Eukaryota</taxon>
        <taxon>Viridiplantae</taxon>
        <taxon>Streptophyta</taxon>
        <taxon>Embryophyta</taxon>
        <taxon>Tracheophyta</taxon>
        <taxon>Spermatophyta</taxon>
        <taxon>Magnoliopsida</taxon>
        <taxon>eudicotyledons</taxon>
        <taxon>Gunneridae</taxon>
        <taxon>Pentapetalae</taxon>
        <taxon>rosids</taxon>
        <taxon>fabids</taxon>
        <taxon>Rosales</taxon>
        <taxon>Cannabaceae</taxon>
        <taxon>Cannabis</taxon>
    </lineage>
</organism>
<dbReference type="EMBL" id="JAATIP010000242">
    <property type="protein sequence ID" value="KAF4357041.1"/>
    <property type="molecule type" value="Genomic_DNA"/>
</dbReference>
<reference evidence="2 3" key="1">
    <citation type="journal article" date="2020" name="bioRxiv">
        <title>Sequence and annotation of 42 cannabis genomes reveals extensive copy number variation in cannabinoid synthesis and pathogen resistance genes.</title>
        <authorList>
            <person name="Mckernan K.J."/>
            <person name="Helbert Y."/>
            <person name="Kane L.T."/>
            <person name="Ebling H."/>
            <person name="Zhang L."/>
            <person name="Liu B."/>
            <person name="Eaton Z."/>
            <person name="Mclaughlin S."/>
            <person name="Kingan S."/>
            <person name="Baybayan P."/>
            <person name="Concepcion G."/>
            <person name="Jordan M."/>
            <person name="Riva A."/>
            <person name="Barbazuk W."/>
            <person name="Harkins T."/>
        </authorList>
    </citation>
    <scope>NUCLEOTIDE SEQUENCE [LARGE SCALE GENOMIC DNA]</scope>
    <source>
        <strain evidence="3">cv. Jamaican Lion 4</strain>
        <tissue evidence="2">Leaf</tissue>
    </source>
</reference>
<comment type="caution">
    <text evidence="2">The sequence shown here is derived from an EMBL/GenBank/DDBJ whole genome shotgun (WGS) entry which is preliminary data.</text>
</comment>
<accession>A0A7J6EFA7</accession>
<dbReference type="Proteomes" id="UP000525078">
    <property type="component" value="Unassembled WGS sequence"/>
</dbReference>